<evidence type="ECO:0000313" key="1">
    <source>
        <dbReference type="EMBL" id="GIY35831.1"/>
    </source>
</evidence>
<organism evidence="1 2">
    <name type="scientific">Caerostris darwini</name>
    <dbReference type="NCBI Taxonomy" id="1538125"/>
    <lineage>
        <taxon>Eukaryota</taxon>
        <taxon>Metazoa</taxon>
        <taxon>Ecdysozoa</taxon>
        <taxon>Arthropoda</taxon>
        <taxon>Chelicerata</taxon>
        <taxon>Arachnida</taxon>
        <taxon>Araneae</taxon>
        <taxon>Araneomorphae</taxon>
        <taxon>Entelegynae</taxon>
        <taxon>Araneoidea</taxon>
        <taxon>Araneidae</taxon>
        <taxon>Caerostris</taxon>
    </lineage>
</organism>
<accession>A0AAV4SSE5</accession>
<proteinExistence type="predicted"/>
<comment type="caution">
    <text evidence="1">The sequence shown here is derived from an EMBL/GenBank/DDBJ whole genome shotgun (WGS) entry which is preliminary data.</text>
</comment>
<dbReference type="AlphaFoldDB" id="A0AAV4SSE5"/>
<dbReference type="EMBL" id="BPLQ01008199">
    <property type="protein sequence ID" value="GIY35831.1"/>
    <property type="molecule type" value="Genomic_DNA"/>
</dbReference>
<protein>
    <submittedName>
        <fullName evidence="1">Uncharacterized protein</fullName>
    </submittedName>
</protein>
<evidence type="ECO:0000313" key="2">
    <source>
        <dbReference type="Proteomes" id="UP001054837"/>
    </source>
</evidence>
<name>A0AAV4SSE5_9ARAC</name>
<reference evidence="1 2" key="1">
    <citation type="submission" date="2021-06" db="EMBL/GenBank/DDBJ databases">
        <title>Caerostris darwini draft genome.</title>
        <authorList>
            <person name="Kono N."/>
            <person name="Arakawa K."/>
        </authorList>
    </citation>
    <scope>NUCLEOTIDE SEQUENCE [LARGE SCALE GENOMIC DNA]</scope>
</reference>
<dbReference type="Proteomes" id="UP001054837">
    <property type="component" value="Unassembled WGS sequence"/>
</dbReference>
<sequence length="67" mass="8014">MSKHKKNLAERWRAFLKKRWKCLCWIVNNIRKYATDENVKKKKIKDFADVHSCVISIVVLNLPLTDQ</sequence>
<keyword evidence="2" id="KW-1185">Reference proteome</keyword>
<gene>
    <name evidence="1" type="ORF">CDAR_404211</name>
</gene>